<sequence>MACGHGVLQHSSDAYYNLMPVRSHPKDIWGSYQAFLAWTGNAEASGVGKGEMAKEKQAHNRRSRLLEMLDVCTAQYEVLCGGLVNVINWDPVP</sequence>
<evidence type="ECO:0000313" key="2">
    <source>
        <dbReference type="Proteomes" id="UP001066276"/>
    </source>
</evidence>
<name>A0AAV7U9N0_PLEWA</name>
<organism evidence="1 2">
    <name type="scientific">Pleurodeles waltl</name>
    <name type="common">Iberian ribbed newt</name>
    <dbReference type="NCBI Taxonomy" id="8319"/>
    <lineage>
        <taxon>Eukaryota</taxon>
        <taxon>Metazoa</taxon>
        <taxon>Chordata</taxon>
        <taxon>Craniata</taxon>
        <taxon>Vertebrata</taxon>
        <taxon>Euteleostomi</taxon>
        <taxon>Amphibia</taxon>
        <taxon>Batrachia</taxon>
        <taxon>Caudata</taxon>
        <taxon>Salamandroidea</taxon>
        <taxon>Salamandridae</taxon>
        <taxon>Pleurodelinae</taxon>
        <taxon>Pleurodeles</taxon>
    </lineage>
</organism>
<evidence type="ECO:0000313" key="1">
    <source>
        <dbReference type="EMBL" id="KAJ1184734.1"/>
    </source>
</evidence>
<dbReference type="AlphaFoldDB" id="A0AAV7U9N0"/>
<reference evidence="1" key="1">
    <citation type="journal article" date="2022" name="bioRxiv">
        <title>Sequencing and chromosome-scale assembly of the giantPleurodeles waltlgenome.</title>
        <authorList>
            <person name="Brown T."/>
            <person name="Elewa A."/>
            <person name="Iarovenko S."/>
            <person name="Subramanian E."/>
            <person name="Araus A.J."/>
            <person name="Petzold A."/>
            <person name="Susuki M."/>
            <person name="Suzuki K.-i.T."/>
            <person name="Hayashi T."/>
            <person name="Toyoda A."/>
            <person name="Oliveira C."/>
            <person name="Osipova E."/>
            <person name="Leigh N.D."/>
            <person name="Simon A."/>
            <person name="Yun M.H."/>
        </authorList>
    </citation>
    <scope>NUCLEOTIDE SEQUENCE</scope>
    <source>
        <strain evidence="1">20211129_DDA</strain>
        <tissue evidence="1">Liver</tissue>
    </source>
</reference>
<protein>
    <submittedName>
        <fullName evidence="1">Uncharacterized protein</fullName>
    </submittedName>
</protein>
<accession>A0AAV7U9N0</accession>
<comment type="caution">
    <text evidence="1">The sequence shown here is derived from an EMBL/GenBank/DDBJ whole genome shotgun (WGS) entry which is preliminary data.</text>
</comment>
<gene>
    <name evidence="1" type="ORF">NDU88_001537</name>
</gene>
<dbReference type="Proteomes" id="UP001066276">
    <property type="component" value="Chromosome 3_1"/>
</dbReference>
<keyword evidence="2" id="KW-1185">Reference proteome</keyword>
<dbReference type="EMBL" id="JANPWB010000005">
    <property type="protein sequence ID" value="KAJ1184734.1"/>
    <property type="molecule type" value="Genomic_DNA"/>
</dbReference>
<proteinExistence type="predicted"/>